<sequence>MFCRSKDVLLDYGHSANFAGILLLFYAGMNLIFARNDTQARLADLDKLISALEDNFLVPWSKSLSSTSFILGRAWESACSLSSPEVSNDGVSTQQDSYPRVLFSAMYSTISHLATKTIPGTLQSSVMLTELKTNIQNFEGFIRNLRKMSSCLKVCQSNPNVSDPILWLEEFRSTETNSPEDITVVSPADDLFHLITEELCSFADDSTISRELRVHKLALAIFRHVCALHWQQLPMRLFSSLKTY</sequence>
<evidence type="ECO:0000313" key="3">
    <source>
        <dbReference type="Proteomes" id="UP001626550"/>
    </source>
</evidence>
<keyword evidence="1" id="KW-0472">Membrane</keyword>
<reference evidence="2 3" key="1">
    <citation type="submission" date="2024-11" db="EMBL/GenBank/DDBJ databases">
        <title>Adaptive evolution of stress response genes in parasites aligns with host niche diversity.</title>
        <authorList>
            <person name="Hahn C."/>
            <person name="Resl P."/>
        </authorList>
    </citation>
    <scope>NUCLEOTIDE SEQUENCE [LARGE SCALE GENOMIC DNA]</scope>
    <source>
        <strain evidence="2">EGGRZ-B1_66</strain>
        <tissue evidence="2">Body</tissue>
    </source>
</reference>
<comment type="caution">
    <text evidence="2">The sequence shown here is derived from an EMBL/GenBank/DDBJ whole genome shotgun (WGS) entry which is preliminary data.</text>
</comment>
<evidence type="ECO:0000313" key="2">
    <source>
        <dbReference type="EMBL" id="KAL3318552.1"/>
    </source>
</evidence>
<keyword evidence="3" id="KW-1185">Reference proteome</keyword>
<organism evidence="2 3">
    <name type="scientific">Cichlidogyrus casuarinus</name>
    <dbReference type="NCBI Taxonomy" id="1844966"/>
    <lineage>
        <taxon>Eukaryota</taxon>
        <taxon>Metazoa</taxon>
        <taxon>Spiralia</taxon>
        <taxon>Lophotrochozoa</taxon>
        <taxon>Platyhelminthes</taxon>
        <taxon>Monogenea</taxon>
        <taxon>Monopisthocotylea</taxon>
        <taxon>Dactylogyridea</taxon>
        <taxon>Ancyrocephalidae</taxon>
        <taxon>Cichlidogyrus</taxon>
    </lineage>
</organism>
<dbReference type="AlphaFoldDB" id="A0ABD2QGU9"/>
<proteinExistence type="predicted"/>
<dbReference type="EMBL" id="JBJKFK010000231">
    <property type="protein sequence ID" value="KAL3318552.1"/>
    <property type="molecule type" value="Genomic_DNA"/>
</dbReference>
<keyword evidence="1" id="KW-1133">Transmembrane helix</keyword>
<name>A0ABD2QGU9_9PLAT</name>
<protein>
    <submittedName>
        <fullName evidence="2">Uncharacterized protein</fullName>
    </submittedName>
</protein>
<dbReference type="Proteomes" id="UP001626550">
    <property type="component" value="Unassembled WGS sequence"/>
</dbReference>
<keyword evidence="1" id="KW-0812">Transmembrane</keyword>
<evidence type="ECO:0000256" key="1">
    <source>
        <dbReference type="SAM" id="Phobius"/>
    </source>
</evidence>
<gene>
    <name evidence="2" type="ORF">Ciccas_002788</name>
</gene>
<feature type="transmembrane region" description="Helical" evidence="1">
    <location>
        <begin position="12"/>
        <end position="33"/>
    </location>
</feature>
<accession>A0ABD2QGU9</accession>